<evidence type="ECO:0000313" key="5">
    <source>
        <dbReference type="Proteomes" id="UP001162891"/>
    </source>
</evidence>
<dbReference type="InterPro" id="IPR008928">
    <property type="entry name" value="6-hairpin_glycosidase_sf"/>
</dbReference>
<evidence type="ECO:0000256" key="1">
    <source>
        <dbReference type="SAM" id="MobiDB-lite"/>
    </source>
</evidence>
<evidence type="ECO:0000313" key="4">
    <source>
        <dbReference type="EMBL" id="BDG05213.1"/>
    </source>
</evidence>
<proteinExistence type="predicted"/>
<feature type="domain" description="Mannosylglycerate hydrolase MGH1-like glycoside hydrolase" evidence="3">
    <location>
        <begin position="351"/>
        <end position="593"/>
    </location>
</feature>
<dbReference type="InterPro" id="IPR012341">
    <property type="entry name" value="6hp_glycosidase-like_sf"/>
</dbReference>
<protein>
    <submittedName>
        <fullName evidence="4">Amylo-alpha-1,6-glucosidase</fullName>
    </submittedName>
</protein>
<dbReference type="InterPro" id="IPR054491">
    <property type="entry name" value="MGH1-like_GH"/>
</dbReference>
<accession>A0ABM7X084</accession>
<feature type="domain" description="Putative glycogen debranching enzyme N-terminal" evidence="2">
    <location>
        <begin position="5"/>
        <end position="192"/>
    </location>
</feature>
<sequence length="708" mass="77083">MPFTLHHGTSFLVSDESSDVRPDSDGGFFHLDTRFLSCHQLRLDGKRPIVLQASAIEDDDGWHFLTNPALDGAARATLGISVHRVVGGGLREEIAVESYGEGEARLVLSIALDSDFAYVLTVKKEAAGGGGDWHPHVSRSTPSSRELVLELREAGTAHRTVLGFSVAPDELHGDEARFRLHLRRREPWKLTLDVAPILGDRRVDADPGAPRRAAAGRRRRGQLQAEQPHLDTDHAVLRAAFAQASRDVAALRLKANRGEGDDGGGGDYAIAAGIPWYMDLFGRDSLIASFATVLHDPALARGTIEGLARLQGKKVDRLSEEAPGKILHEYRRGPLTPAARKLIPTYPYYGTIDATPLFLVTLSEYVRATGDLELARAHWTSVEAAVEWMRRYGDRDGDGFLEYQLDADVGLANQGWKDSSDSIQFRDGRIARPPIALVEVQGYALDARRRTAELARHLGHADQAERLEAEADALRHRIRERYWLEDRGFFAEALDGEKHRVDALTSNPGHLLWAGAVDARDAAALAKVLLGPELFSGFGVRTMGTREAGFNPISYHDGSVWPHDNALIAAGLARYGHAAEAARIVEGLLAAIARFPLRRPPELFCGYAADEYPTPVRYPTACSPQAWASAAVILLARTIAGLEVNALDRCVSVAPLAIGGMRWLELSRVPVGDALVDVSVHVEDGRAHAEVRGLPDGWERADAAAPGA</sequence>
<evidence type="ECO:0000259" key="2">
    <source>
        <dbReference type="Pfam" id="PF14742"/>
    </source>
</evidence>
<name>A0ABM7X084_9BACT</name>
<feature type="region of interest" description="Disordered" evidence="1">
    <location>
        <begin position="203"/>
        <end position="228"/>
    </location>
</feature>
<dbReference type="Gene3D" id="1.50.10.10">
    <property type="match status" value="1"/>
</dbReference>
<dbReference type="Pfam" id="PF22422">
    <property type="entry name" value="MGH1-like_GH"/>
    <property type="match status" value="1"/>
</dbReference>
<dbReference type="Pfam" id="PF14742">
    <property type="entry name" value="GDE_N_bis"/>
    <property type="match status" value="1"/>
</dbReference>
<dbReference type="EMBL" id="AP025591">
    <property type="protein sequence ID" value="BDG05213.1"/>
    <property type="molecule type" value="Genomic_DNA"/>
</dbReference>
<dbReference type="InterPro" id="IPR032856">
    <property type="entry name" value="GDE_N_bis"/>
</dbReference>
<organism evidence="4 5">
    <name type="scientific">Anaeromyxobacter oryzae</name>
    <dbReference type="NCBI Taxonomy" id="2918170"/>
    <lineage>
        <taxon>Bacteria</taxon>
        <taxon>Pseudomonadati</taxon>
        <taxon>Myxococcota</taxon>
        <taxon>Myxococcia</taxon>
        <taxon>Myxococcales</taxon>
        <taxon>Cystobacterineae</taxon>
        <taxon>Anaeromyxobacteraceae</taxon>
        <taxon>Anaeromyxobacter</taxon>
    </lineage>
</organism>
<dbReference type="RefSeq" id="WP_248353804.1">
    <property type="nucleotide sequence ID" value="NZ_AP025591.1"/>
</dbReference>
<gene>
    <name evidence="4" type="ORF">AMOR_42090</name>
</gene>
<evidence type="ECO:0000259" key="3">
    <source>
        <dbReference type="Pfam" id="PF22422"/>
    </source>
</evidence>
<dbReference type="Proteomes" id="UP001162891">
    <property type="component" value="Chromosome"/>
</dbReference>
<keyword evidence="5" id="KW-1185">Reference proteome</keyword>
<dbReference type="SUPFAM" id="SSF48208">
    <property type="entry name" value="Six-hairpin glycosidases"/>
    <property type="match status" value="1"/>
</dbReference>
<reference evidence="5" key="1">
    <citation type="journal article" date="2022" name="Int. J. Syst. Evol. Microbiol.">
        <title>Anaeromyxobacter oryzae sp. nov., Anaeromyxobacter diazotrophicus sp. nov. and Anaeromyxobacter paludicola sp. nov., isolated from paddy soils.</title>
        <authorList>
            <person name="Itoh H."/>
            <person name="Xu Z."/>
            <person name="Mise K."/>
            <person name="Masuda Y."/>
            <person name="Ushijima N."/>
            <person name="Hayakawa C."/>
            <person name="Shiratori Y."/>
            <person name="Senoo K."/>
        </authorList>
    </citation>
    <scope>NUCLEOTIDE SEQUENCE [LARGE SCALE GENOMIC DNA]</scope>
    <source>
        <strain evidence="5">Red232</strain>
    </source>
</reference>